<dbReference type="EMBL" id="QMIG01000049">
    <property type="protein sequence ID" value="RAW09241.1"/>
    <property type="molecule type" value="Genomic_DNA"/>
</dbReference>
<dbReference type="Proteomes" id="UP000250462">
    <property type="component" value="Unassembled WGS sequence"/>
</dbReference>
<proteinExistence type="predicted"/>
<gene>
    <name evidence="1" type="ORF">DPM12_22110</name>
</gene>
<dbReference type="AlphaFoldDB" id="A0A329QAZ6"/>
<comment type="caution">
    <text evidence="1">The sequence shown here is derived from an EMBL/GenBank/DDBJ whole genome shotgun (WGS) entry which is preliminary data.</text>
</comment>
<evidence type="ECO:0000313" key="2">
    <source>
        <dbReference type="Proteomes" id="UP000250462"/>
    </source>
</evidence>
<sequence>MSGAGSHHLGTVSSYPDHRCRRVPAASIPGQVDDLVLTMPGEPFSPCSGEPGGAAACDQPIDADLCLLHDAARGACPTLLSPPSDLNERTRYRWLVGHHAVVAIWQSQTRLLRLLANATRPTPGAVRAVARLYDTYSLLFLYAGSCSARRYADTVRADMYAHHPAFSGQWGRDYEPIPQLLRRLRRTHSASFLAPLVDAAKLNHRVHVAIANKLVPAGGSLLRDAGRKPGDGPSDHERDLFDSFFRIRRGPSCQRAYIAQTIRRIAHVAHDICEHGVNDPDSSEVELSTSDARAVQHIEENATRVLLHGAEIVTSLDYHAVTIWRQPALARATA</sequence>
<name>A0A329QAZ6_9ACTN</name>
<keyword evidence="2" id="KW-1185">Reference proteome</keyword>
<protein>
    <recommendedName>
        <fullName evidence="3">L-tyrosine 3-hydroxylase</fullName>
    </recommendedName>
</protein>
<evidence type="ECO:0008006" key="3">
    <source>
        <dbReference type="Google" id="ProtNLM"/>
    </source>
</evidence>
<dbReference type="RefSeq" id="WP_112260521.1">
    <property type="nucleotide sequence ID" value="NZ_QMIG01000049.1"/>
</dbReference>
<evidence type="ECO:0000313" key="1">
    <source>
        <dbReference type="EMBL" id="RAW09241.1"/>
    </source>
</evidence>
<dbReference type="OrthoDB" id="3687546at2"/>
<organism evidence="1 2">
    <name type="scientific">Phytoactinopolyspora halophila</name>
    <dbReference type="NCBI Taxonomy" id="1981511"/>
    <lineage>
        <taxon>Bacteria</taxon>
        <taxon>Bacillati</taxon>
        <taxon>Actinomycetota</taxon>
        <taxon>Actinomycetes</taxon>
        <taxon>Jiangellales</taxon>
        <taxon>Jiangellaceae</taxon>
        <taxon>Phytoactinopolyspora</taxon>
    </lineage>
</organism>
<reference evidence="1 2" key="1">
    <citation type="submission" date="2018-06" db="EMBL/GenBank/DDBJ databases">
        <title>Phytoactinopolyspora halophila sp. nov., a novel halophilic actinomycete isolated from a saline soil in China.</title>
        <authorList>
            <person name="Tang S.-K."/>
        </authorList>
    </citation>
    <scope>NUCLEOTIDE SEQUENCE [LARGE SCALE GENOMIC DNA]</scope>
    <source>
        <strain evidence="1 2">YIM 96934</strain>
    </source>
</reference>
<accession>A0A329QAZ6</accession>